<dbReference type="Gene3D" id="3.30.430.20">
    <property type="entry name" value="Gnk2 domain, C-X8-C-X2-C motif"/>
    <property type="match status" value="1"/>
</dbReference>
<sequence>MEEGGNSDPQLNLLNSVCSQHNVTNVQDFHTNLSATFLKLRAELVGGNNFATADKASDSSPTYAMVQCRN</sequence>
<evidence type="ECO:0000313" key="1">
    <source>
        <dbReference type="EMBL" id="GKV42881.1"/>
    </source>
</evidence>
<accession>A0AAV5M1V7</accession>
<proteinExistence type="predicted"/>
<gene>
    <name evidence="1" type="ORF">SLEP1_g50243</name>
</gene>
<dbReference type="AlphaFoldDB" id="A0AAV5M1V7"/>
<dbReference type="EMBL" id="BPVZ01000162">
    <property type="protein sequence ID" value="GKV42881.1"/>
    <property type="molecule type" value="Genomic_DNA"/>
</dbReference>
<dbReference type="InterPro" id="IPR038408">
    <property type="entry name" value="GNK2_sf"/>
</dbReference>
<keyword evidence="2" id="KW-1185">Reference proteome</keyword>
<evidence type="ECO:0000313" key="2">
    <source>
        <dbReference type="Proteomes" id="UP001054252"/>
    </source>
</evidence>
<reference evidence="1 2" key="1">
    <citation type="journal article" date="2021" name="Commun. Biol.">
        <title>The genome of Shorea leprosula (Dipterocarpaceae) highlights the ecological relevance of drought in aseasonal tropical rainforests.</title>
        <authorList>
            <person name="Ng K.K.S."/>
            <person name="Kobayashi M.J."/>
            <person name="Fawcett J.A."/>
            <person name="Hatakeyama M."/>
            <person name="Paape T."/>
            <person name="Ng C.H."/>
            <person name="Ang C.C."/>
            <person name="Tnah L.H."/>
            <person name="Lee C.T."/>
            <person name="Nishiyama T."/>
            <person name="Sese J."/>
            <person name="O'Brien M.J."/>
            <person name="Copetti D."/>
            <person name="Mohd Noor M.I."/>
            <person name="Ong R.C."/>
            <person name="Putra M."/>
            <person name="Sireger I.Z."/>
            <person name="Indrioko S."/>
            <person name="Kosugi Y."/>
            <person name="Izuno A."/>
            <person name="Isagi Y."/>
            <person name="Lee S.L."/>
            <person name="Shimizu K.K."/>
        </authorList>
    </citation>
    <scope>NUCLEOTIDE SEQUENCE [LARGE SCALE GENOMIC DNA]</scope>
    <source>
        <strain evidence="1">214</strain>
    </source>
</reference>
<name>A0AAV5M1V7_9ROSI</name>
<dbReference type="Proteomes" id="UP001054252">
    <property type="component" value="Unassembled WGS sequence"/>
</dbReference>
<protein>
    <submittedName>
        <fullName evidence="1">Uncharacterized protein</fullName>
    </submittedName>
</protein>
<comment type="caution">
    <text evidence="1">The sequence shown here is derived from an EMBL/GenBank/DDBJ whole genome shotgun (WGS) entry which is preliminary data.</text>
</comment>
<organism evidence="1 2">
    <name type="scientific">Rubroshorea leprosula</name>
    <dbReference type="NCBI Taxonomy" id="152421"/>
    <lineage>
        <taxon>Eukaryota</taxon>
        <taxon>Viridiplantae</taxon>
        <taxon>Streptophyta</taxon>
        <taxon>Embryophyta</taxon>
        <taxon>Tracheophyta</taxon>
        <taxon>Spermatophyta</taxon>
        <taxon>Magnoliopsida</taxon>
        <taxon>eudicotyledons</taxon>
        <taxon>Gunneridae</taxon>
        <taxon>Pentapetalae</taxon>
        <taxon>rosids</taxon>
        <taxon>malvids</taxon>
        <taxon>Malvales</taxon>
        <taxon>Dipterocarpaceae</taxon>
        <taxon>Rubroshorea</taxon>
    </lineage>
</organism>